<evidence type="ECO:0000313" key="2">
    <source>
        <dbReference type="EMBL" id="SMR49279.1"/>
    </source>
</evidence>
<evidence type="ECO:0000256" key="1">
    <source>
        <dbReference type="SAM" id="MobiDB-lite"/>
    </source>
</evidence>
<feature type="region of interest" description="Disordered" evidence="1">
    <location>
        <begin position="1"/>
        <end position="26"/>
    </location>
</feature>
<feature type="compositionally biased region" description="Acidic residues" evidence="1">
    <location>
        <begin position="404"/>
        <end position="425"/>
    </location>
</feature>
<dbReference type="EMBL" id="LT854255">
    <property type="protein sequence ID" value="SMR49279.1"/>
    <property type="molecule type" value="Genomic_DNA"/>
</dbReference>
<dbReference type="Proteomes" id="UP000245764">
    <property type="component" value="Chromosome 3"/>
</dbReference>
<feature type="compositionally biased region" description="Low complexity" evidence="1">
    <location>
        <begin position="426"/>
        <end position="440"/>
    </location>
</feature>
<name>A0A2H1G6W7_ZYMTR</name>
<proteinExistence type="predicted"/>
<accession>A0A2H1G6W7</accession>
<dbReference type="AlphaFoldDB" id="A0A2H1G6W7"/>
<evidence type="ECO:0000313" key="3">
    <source>
        <dbReference type="Proteomes" id="UP000245764"/>
    </source>
</evidence>
<gene>
    <name evidence="2" type="ORF">ZT1E4_G4671</name>
</gene>
<reference evidence="3" key="1">
    <citation type="submission" date="2017-05" db="EMBL/GenBank/DDBJ databases">
        <authorList>
            <person name="Song R."/>
            <person name="Chenine A.L."/>
            <person name="Ruprecht R.M."/>
        </authorList>
    </citation>
    <scope>NUCLEOTIDE SEQUENCE [LARGE SCALE GENOMIC DNA]</scope>
</reference>
<feature type="region of interest" description="Disordered" evidence="1">
    <location>
        <begin position="398"/>
        <end position="440"/>
    </location>
</feature>
<sequence>MPPGLDRNKKIVQKKETTWEKAQRDAESSGLIRCYERKLSKYEQQRNARWARAQAERKAKRFTGLLMRGVTDGPKQNVSLGYETRLNTQGELVEMPPYYGPAVLWVTLNEDKEWHPGYPYGGIDGGHASRDFVYRLWPETRKQPSQERRIEGYMNMKFTFTELRAQISSVALTAATFRLAEDHPDPEKSISRHEAELIVRFEECWNVGVNFLQHAQLLRHPSGDQPPVTWPEKQQAQGSGQYSWLVECFGRGCFPCPELVSIAAFYFCQRKNDLPEWLTEDSSKWVAWLFLFGQRLWRRHGDNKTRNTLTNLPVRDMEVAMTQAEVVEARDEFFNYINEEDVEPTTWLEMEQMSYISPIANQAVSPSVHLRNPRQMGPEHYRSPLYDANALAVHTATKVKTASEEEYGDEESDRMETETEAETDTDWGSCCSSSGESEDR</sequence>
<protein>
    <submittedName>
        <fullName evidence="2">Uncharacterized protein</fullName>
    </submittedName>
</protein>
<organism evidence="2 3">
    <name type="scientific">Zymoseptoria tritici ST99CH_1E4</name>
    <dbReference type="NCBI Taxonomy" id="1276532"/>
    <lineage>
        <taxon>Eukaryota</taxon>
        <taxon>Fungi</taxon>
        <taxon>Dikarya</taxon>
        <taxon>Ascomycota</taxon>
        <taxon>Pezizomycotina</taxon>
        <taxon>Dothideomycetes</taxon>
        <taxon>Dothideomycetidae</taxon>
        <taxon>Mycosphaerellales</taxon>
        <taxon>Mycosphaerellaceae</taxon>
        <taxon>Zymoseptoria</taxon>
    </lineage>
</organism>